<evidence type="ECO:0000256" key="7">
    <source>
        <dbReference type="SAM" id="Phobius"/>
    </source>
</evidence>
<feature type="transmembrane region" description="Helical" evidence="7">
    <location>
        <begin position="251"/>
        <end position="273"/>
    </location>
</feature>
<feature type="transmembrane region" description="Helical" evidence="7">
    <location>
        <begin position="186"/>
        <end position="203"/>
    </location>
</feature>
<keyword evidence="6 7" id="KW-0472">Membrane</keyword>
<feature type="transmembrane region" description="Helical" evidence="7">
    <location>
        <begin position="157"/>
        <end position="174"/>
    </location>
</feature>
<comment type="similarity">
    <text evidence="2">Belongs to the acyltransferase 3 family.</text>
</comment>
<dbReference type="InterPro" id="IPR002656">
    <property type="entry name" value="Acyl_transf_3_dom"/>
</dbReference>
<dbReference type="Pfam" id="PF01757">
    <property type="entry name" value="Acyl_transf_3"/>
    <property type="match status" value="1"/>
</dbReference>
<evidence type="ECO:0000256" key="1">
    <source>
        <dbReference type="ARBA" id="ARBA00004651"/>
    </source>
</evidence>
<comment type="subcellular location">
    <subcellularLocation>
        <location evidence="1">Cell membrane</location>
        <topology evidence="1">Multi-pass membrane protein</topology>
    </subcellularLocation>
</comment>
<dbReference type="Proteomes" id="UP001501645">
    <property type="component" value="Unassembled WGS sequence"/>
</dbReference>
<feature type="transmembrane region" description="Helical" evidence="7">
    <location>
        <begin position="130"/>
        <end position="150"/>
    </location>
</feature>
<keyword evidence="3" id="KW-1003">Cell membrane</keyword>
<gene>
    <name evidence="9" type="ORF">GCM10023351_22270</name>
</gene>
<dbReference type="PANTHER" id="PTHR40074">
    <property type="entry name" value="O-ACETYLTRANSFERASE WECH"/>
    <property type="match status" value="1"/>
</dbReference>
<evidence type="ECO:0000256" key="6">
    <source>
        <dbReference type="ARBA" id="ARBA00023136"/>
    </source>
</evidence>
<accession>A0ABP9AAA7</accession>
<dbReference type="EMBL" id="BAABKO010000004">
    <property type="protein sequence ID" value="GAA4777068.1"/>
    <property type="molecule type" value="Genomic_DNA"/>
</dbReference>
<dbReference type="PANTHER" id="PTHR40074:SF4">
    <property type="entry name" value="INNER MEMBRANE PROTEIN YCFT"/>
    <property type="match status" value="1"/>
</dbReference>
<feature type="transmembrane region" description="Helical" evidence="7">
    <location>
        <begin position="310"/>
        <end position="330"/>
    </location>
</feature>
<feature type="transmembrane region" description="Helical" evidence="7">
    <location>
        <begin position="44"/>
        <end position="67"/>
    </location>
</feature>
<sequence>MAANDRIGWIDASRGVCVLAVVLMHTTLSAYIGYLQPGDSTAFWAWFIDAMTPFRMPGLALLSGVLLARRIRAGWSDRGVRASVASSFWLYAVWLLVFALFAGLIGSFVWTGPIGMGEGIAWGAFLNQLVLPRTLLWYVFALAVWTAVLTTLHRVDPALILTMLAALSICSHYVPVTDDSDQYRNVLRYAVFFAIGVYGSAWLRDRIGRHHLPLIVAALATYLGAGGIIAAGGDADVAAVLSVPRDTAAAILLLALMAGVCRVRPIGSALAWVGRRTLPIYVLHGIALEALALGVPHWGLLIDRPVVRSIAPLVVALAIALVCIGVHAVVSRTPARVVFELPRPLRRRILAAGEWTP</sequence>
<feature type="transmembrane region" description="Helical" evidence="7">
    <location>
        <begin position="88"/>
        <end position="110"/>
    </location>
</feature>
<feature type="domain" description="Acyltransferase 3" evidence="8">
    <location>
        <begin position="8"/>
        <end position="322"/>
    </location>
</feature>
<protein>
    <recommendedName>
        <fullName evidence="8">Acyltransferase 3 domain-containing protein</fullName>
    </recommendedName>
</protein>
<keyword evidence="5 7" id="KW-1133">Transmembrane helix</keyword>
<evidence type="ECO:0000256" key="3">
    <source>
        <dbReference type="ARBA" id="ARBA00022475"/>
    </source>
</evidence>
<name>A0ABP9AAA7_9MICO</name>
<evidence type="ECO:0000256" key="4">
    <source>
        <dbReference type="ARBA" id="ARBA00022692"/>
    </source>
</evidence>
<organism evidence="9 10">
    <name type="scientific">Microbacterium gilvum</name>
    <dbReference type="NCBI Taxonomy" id="1336204"/>
    <lineage>
        <taxon>Bacteria</taxon>
        <taxon>Bacillati</taxon>
        <taxon>Actinomycetota</taxon>
        <taxon>Actinomycetes</taxon>
        <taxon>Micrococcales</taxon>
        <taxon>Microbacteriaceae</taxon>
        <taxon>Microbacterium</taxon>
    </lineage>
</organism>
<evidence type="ECO:0000313" key="10">
    <source>
        <dbReference type="Proteomes" id="UP001501645"/>
    </source>
</evidence>
<reference evidence="10" key="1">
    <citation type="journal article" date="2019" name="Int. J. Syst. Evol. Microbiol.">
        <title>The Global Catalogue of Microorganisms (GCM) 10K type strain sequencing project: providing services to taxonomists for standard genome sequencing and annotation.</title>
        <authorList>
            <consortium name="The Broad Institute Genomics Platform"/>
            <consortium name="The Broad Institute Genome Sequencing Center for Infectious Disease"/>
            <person name="Wu L."/>
            <person name="Ma J."/>
        </authorList>
    </citation>
    <scope>NUCLEOTIDE SEQUENCE [LARGE SCALE GENOMIC DNA]</scope>
    <source>
        <strain evidence="10">JCM 18537</strain>
    </source>
</reference>
<keyword evidence="4 7" id="KW-0812">Transmembrane</keyword>
<evidence type="ECO:0000313" key="9">
    <source>
        <dbReference type="EMBL" id="GAA4777068.1"/>
    </source>
</evidence>
<proteinExistence type="inferred from homology"/>
<feature type="transmembrane region" description="Helical" evidence="7">
    <location>
        <begin position="12"/>
        <end position="32"/>
    </location>
</feature>
<dbReference type="RefSeq" id="WP_345439152.1">
    <property type="nucleotide sequence ID" value="NZ_BAABKO010000004.1"/>
</dbReference>
<evidence type="ECO:0000256" key="5">
    <source>
        <dbReference type="ARBA" id="ARBA00022989"/>
    </source>
</evidence>
<comment type="caution">
    <text evidence="9">The sequence shown here is derived from an EMBL/GenBank/DDBJ whole genome shotgun (WGS) entry which is preliminary data.</text>
</comment>
<keyword evidence="10" id="KW-1185">Reference proteome</keyword>
<evidence type="ECO:0000256" key="2">
    <source>
        <dbReference type="ARBA" id="ARBA00007400"/>
    </source>
</evidence>
<feature type="transmembrane region" description="Helical" evidence="7">
    <location>
        <begin position="280"/>
        <end position="298"/>
    </location>
</feature>
<evidence type="ECO:0000259" key="8">
    <source>
        <dbReference type="Pfam" id="PF01757"/>
    </source>
</evidence>
<feature type="transmembrane region" description="Helical" evidence="7">
    <location>
        <begin position="212"/>
        <end position="231"/>
    </location>
</feature>